<comment type="caution">
    <text evidence="1">The sequence shown here is derived from an EMBL/GenBank/DDBJ whole genome shotgun (WGS) entry which is preliminary data.</text>
</comment>
<proteinExistence type="predicted"/>
<protein>
    <submittedName>
        <fullName evidence="1">Uncharacterized protein</fullName>
    </submittedName>
</protein>
<name>A0A086P9S4_SPHHM</name>
<dbReference type="AlphaFoldDB" id="A0A086P9S4"/>
<evidence type="ECO:0000313" key="2">
    <source>
        <dbReference type="Proteomes" id="UP000024284"/>
    </source>
</evidence>
<accession>A0A086P9S4</accession>
<organism evidence="1 2">
    <name type="scientific">Sphingobium herbicidovorans (strain ATCC 700291 / DSM 11019 / CCUG 56400 / KCTC 2939 / LMG 18315 / NBRC 16415 / MH)</name>
    <name type="common">Sphingomonas herbicidovorans</name>
    <dbReference type="NCBI Taxonomy" id="1219045"/>
    <lineage>
        <taxon>Bacteria</taxon>
        <taxon>Pseudomonadati</taxon>
        <taxon>Pseudomonadota</taxon>
        <taxon>Alphaproteobacteria</taxon>
        <taxon>Sphingomonadales</taxon>
        <taxon>Sphingomonadaceae</taxon>
        <taxon>Sphingobium</taxon>
    </lineage>
</organism>
<evidence type="ECO:0000313" key="1">
    <source>
        <dbReference type="EMBL" id="KFG90142.1"/>
    </source>
</evidence>
<dbReference type="OrthoDB" id="8023766at2"/>
<dbReference type="EMBL" id="JFZA02000015">
    <property type="protein sequence ID" value="KFG90142.1"/>
    <property type="molecule type" value="Genomic_DNA"/>
</dbReference>
<gene>
    <name evidence="1" type="ORF">BV98_002087</name>
</gene>
<dbReference type="PATRIC" id="fig|1219045.3.peg.2128"/>
<dbReference type="Proteomes" id="UP000024284">
    <property type="component" value="Unassembled WGS sequence"/>
</dbReference>
<keyword evidence="2" id="KW-1185">Reference proteome</keyword>
<reference evidence="1" key="1">
    <citation type="submission" date="2014-08" db="EMBL/GenBank/DDBJ databases">
        <title>Draft genome sequences of Sphingobium herbicidovorans.</title>
        <authorList>
            <person name="Gan H.M."/>
            <person name="Gan H.Y."/>
            <person name="Savka M.A."/>
        </authorList>
    </citation>
    <scope>NUCLEOTIDE SEQUENCE [LARGE SCALE GENOMIC DNA]</scope>
    <source>
        <strain evidence="1">NBRC 16415</strain>
    </source>
</reference>
<sequence>MNEDERRIIGFLLEHNQKSFDCALDGGYAATLIARGIVIRAARPGQVFDQEHVPMAIEDDVWDVLVENRQMFPEHYQGETHPWRVPWMAR</sequence>
<dbReference type="RefSeq" id="WP_037465719.1">
    <property type="nucleotide sequence ID" value="NZ_BCZD01000026.1"/>
</dbReference>